<sequence>MKKFVEKNIQDNNLQKLEKPKINYPEFQVGLNSYGLSLTNMLVIFG</sequence>
<gene>
    <name evidence="1" type="ORF">FMOSSE_LOCUS13865</name>
</gene>
<feature type="non-terminal residue" evidence="1">
    <location>
        <position position="46"/>
    </location>
</feature>
<dbReference type="EMBL" id="CAJVPP010009079">
    <property type="protein sequence ID" value="CAG8702023.1"/>
    <property type="molecule type" value="Genomic_DNA"/>
</dbReference>
<organism evidence="1 2">
    <name type="scientific">Funneliformis mosseae</name>
    <name type="common">Endomycorrhizal fungus</name>
    <name type="synonym">Glomus mosseae</name>
    <dbReference type="NCBI Taxonomy" id="27381"/>
    <lineage>
        <taxon>Eukaryota</taxon>
        <taxon>Fungi</taxon>
        <taxon>Fungi incertae sedis</taxon>
        <taxon>Mucoromycota</taxon>
        <taxon>Glomeromycotina</taxon>
        <taxon>Glomeromycetes</taxon>
        <taxon>Glomerales</taxon>
        <taxon>Glomeraceae</taxon>
        <taxon>Funneliformis</taxon>
    </lineage>
</organism>
<name>A0A9N9HR84_FUNMO</name>
<evidence type="ECO:0000313" key="1">
    <source>
        <dbReference type="EMBL" id="CAG8702023.1"/>
    </source>
</evidence>
<dbReference type="AlphaFoldDB" id="A0A9N9HR84"/>
<accession>A0A9N9HR84</accession>
<reference evidence="1" key="1">
    <citation type="submission" date="2021-06" db="EMBL/GenBank/DDBJ databases">
        <authorList>
            <person name="Kallberg Y."/>
            <person name="Tangrot J."/>
            <person name="Rosling A."/>
        </authorList>
    </citation>
    <scope>NUCLEOTIDE SEQUENCE</scope>
    <source>
        <strain evidence="1">87-6 pot B 2015</strain>
    </source>
</reference>
<proteinExistence type="predicted"/>
<dbReference type="Proteomes" id="UP000789375">
    <property type="component" value="Unassembled WGS sequence"/>
</dbReference>
<comment type="caution">
    <text evidence="1">The sequence shown here is derived from an EMBL/GenBank/DDBJ whole genome shotgun (WGS) entry which is preliminary data.</text>
</comment>
<evidence type="ECO:0000313" key="2">
    <source>
        <dbReference type="Proteomes" id="UP000789375"/>
    </source>
</evidence>
<protein>
    <submittedName>
        <fullName evidence="1">12090_t:CDS:1</fullName>
    </submittedName>
</protein>
<keyword evidence="2" id="KW-1185">Reference proteome</keyword>